<evidence type="ECO:0000313" key="6">
    <source>
        <dbReference type="EMBL" id="MBD2295029.1"/>
    </source>
</evidence>
<dbReference type="InterPro" id="IPR011990">
    <property type="entry name" value="TPR-like_helical_dom_sf"/>
</dbReference>
<name>A0A926WI61_9NOST</name>
<evidence type="ECO:0000259" key="4">
    <source>
        <dbReference type="Pfam" id="PF00931"/>
    </source>
</evidence>
<dbReference type="InterPro" id="IPR042197">
    <property type="entry name" value="Apaf_helical"/>
</dbReference>
<dbReference type="SUPFAM" id="SSF48452">
    <property type="entry name" value="TPR-like"/>
    <property type="match status" value="1"/>
</dbReference>
<keyword evidence="1" id="KW-0853">WD repeat</keyword>
<dbReference type="PANTHER" id="PTHR22845">
    <property type="entry name" value="APOPTOTIC PROTEASE-ACTIVATING FACTOR 1"/>
    <property type="match status" value="1"/>
</dbReference>
<dbReference type="SUPFAM" id="SSF52540">
    <property type="entry name" value="P-loop containing nucleoside triphosphate hydrolases"/>
    <property type="match status" value="1"/>
</dbReference>
<protein>
    <recommendedName>
        <fullName evidence="8">NB-ARC domain-containing protein</fullName>
    </recommendedName>
</protein>
<keyword evidence="3" id="KW-0677">Repeat</keyword>
<dbReference type="GO" id="GO:0043531">
    <property type="term" value="F:ADP binding"/>
    <property type="evidence" value="ECO:0007669"/>
    <property type="project" value="InterPro"/>
</dbReference>
<dbReference type="InterPro" id="IPR002182">
    <property type="entry name" value="NB-ARC"/>
</dbReference>
<dbReference type="AlphaFoldDB" id="A0A926WI61"/>
<evidence type="ECO:0000256" key="3">
    <source>
        <dbReference type="ARBA" id="ARBA00022737"/>
    </source>
</evidence>
<dbReference type="PANTHER" id="PTHR22845:SF5">
    <property type="entry name" value="APOPTOTIC PROTEASE-ACTIVATING FACTOR 1"/>
    <property type="match status" value="1"/>
</dbReference>
<comment type="caution">
    <text evidence="6">The sequence shown here is derived from an EMBL/GenBank/DDBJ whole genome shotgun (WGS) entry which is preliminary data.</text>
</comment>
<dbReference type="Gene3D" id="1.10.8.430">
    <property type="entry name" value="Helical domain of apoptotic protease-activating factors"/>
    <property type="match status" value="1"/>
</dbReference>
<evidence type="ECO:0008006" key="8">
    <source>
        <dbReference type="Google" id="ProtNLM"/>
    </source>
</evidence>
<dbReference type="Pfam" id="PF17908">
    <property type="entry name" value="APAF1_C"/>
    <property type="match status" value="1"/>
</dbReference>
<dbReference type="GO" id="GO:0005829">
    <property type="term" value="C:cytosol"/>
    <property type="evidence" value="ECO:0007669"/>
    <property type="project" value="UniProtKB-ARBA"/>
</dbReference>
<evidence type="ECO:0000256" key="1">
    <source>
        <dbReference type="ARBA" id="ARBA00022574"/>
    </source>
</evidence>
<keyword evidence="2" id="KW-0053">Apoptosis</keyword>
<reference evidence="7" key="1">
    <citation type="journal article" date="2020" name="ISME J.">
        <title>Comparative genomics reveals insights into cyanobacterial evolution and habitat adaptation.</title>
        <authorList>
            <person name="Chen M.Y."/>
            <person name="Teng W.K."/>
            <person name="Zhao L."/>
            <person name="Hu C.X."/>
            <person name="Zhou Y.K."/>
            <person name="Han B.P."/>
            <person name="Song L.R."/>
            <person name="Shu W.S."/>
        </authorList>
    </citation>
    <scope>NUCLEOTIDE SEQUENCE [LARGE SCALE GENOMIC DNA]</scope>
    <source>
        <strain evidence="7">FACHB-251</strain>
    </source>
</reference>
<evidence type="ECO:0000256" key="2">
    <source>
        <dbReference type="ARBA" id="ARBA00022703"/>
    </source>
</evidence>
<organism evidence="6 7">
    <name type="scientific">Anabaena sphaerica FACHB-251</name>
    <dbReference type="NCBI Taxonomy" id="2692883"/>
    <lineage>
        <taxon>Bacteria</taxon>
        <taxon>Bacillati</taxon>
        <taxon>Cyanobacteriota</taxon>
        <taxon>Cyanophyceae</taxon>
        <taxon>Nostocales</taxon>
        <taxon>Nostocaceae</taxon>
        <taxon>Anabaena</taxon>
    </lineage>
</organism>
<dbReference type="InterPro" id="IPR036388">
    <property type="entry name" value="WH-like_DNA-bd_sf"/>
</dbReference>
<feature type="domain" description="APAF-1 helical" evidence="5">
    <location>
        <begin position="369"/>
        <end position="464"/>
    </location>
</feature>
<evidence type="ECO:0000259" key="5">
    <source>
        <dbReference type="Pfam" id="PF17908"/>
    </source>
</evidence>
<accession>A0A926WI61</accession>
<dbReference type="RefSeq" id="WP_190561985.1">
    <property type="nucleotide sequence ID" value="NZ_JACJQU010000009.1"/>
</dbReference>
<dbReference type="InterPro" id="IPR027417">
    <property type="entry name" value="P-loop_NTPase"/>
</dbReference>
<evidence type="ECO:0000313" key="7">
    <source>
        <dbReference type="Proteomes" id="UP000662185"/>
    </source>
</evidence>
<proteinExistence type="predicted"/>
<feature type="domain" description="NB-ARC" evidence="4">
    <location>
        <begin position="49"/>
        <end position="213"/>
    </location>
</feature>
<dbReference type="Gene3D" id="1.25.40.370">
    <property type="match status" value="1"/>
</dbReference>
<gene>
    <name evidence="6" type="ORF">H6G06_16450</name>
</gene>
<dbReference type="Proteomes" id="UP000662185">
    <property type="component" value="Unassembled WGS sequence"/>
</dbReference>
<sequence>MRAFDKLWESQRLEKSKKLDNHQTKSKILGKLSQVPEQPLNFLPRPHELNKIKSLLLENENQRVAVTGISHRVGLQGMGGIGKSVLAAILAHDEDIRSVFPDGILWITLGQQPALTLRQLDLAKMLGDSSQIFQDVQQGKVYLGELFANKACLLIIDDVWKTKDAQAFNILGQRCKMLITTRDSRVLEGVGAVNHPVDLLTVPESLALLALWAKQHPETLPPEAHQIVEECGRLPLALAMIGAMLKGKPDPWKNVLYKLRNADLEKIEAEFPENYQYPNLLKAIQVSVKALEPDLQKRYLDFAVFPEDTLISEAVLQTFWQSEGLNEHDIQDHINLLVERSLIRRDEKNCLTLHDLQYDYVLKQAGDLSILHNRLLAAYSQYCSHGWHTGINDGYFFQNLAYHLRESGRKDELYRLLTQSPDWMEAKYIACIGDAAYVADLQLAINNFTDPLTADELLILVQLHTARQIVNQRVSLYNNDDLATLVWLDREEEALNHARLRLEIEERFYGLITIYKSLYEKKTPKPEILDEIWEIIKSMDGLIKLEAFCDLANLICKIGTDSKTYNAILSQTFELFENKNYLLNSCQDDWAKMKFLQILSKLALLLFILGKDELAYITFVEVHEAIKLCKKNFQLPKLWITLVINLAEANFFHQAYSISQIIEGNYFKINVLSHLAKTLFNKGMQAEAKLYLAEVQEIATLLNDSVGAEQALIEIVSATAYAGDIKQAQEFLLMIGDNGWYTHALMQLSIALARCGNFLKAEEFIQKIEDRGIKNSEDREIIETLAKIDLLSNAEEIANKIKYIPEKIIALTSLIKSLHKKGQKDESENLFSTVKIHLELMPENIGEENLLAVCTALAKIKQFAHGLARIKVDDIDIFIETLTDWDTAFEEVESGLSIVIFREVIRIASWVSPHWQEIYQIFPNVKRD</sequence>
<dbReference type="PRINTS" id="PR00364">
    <property type="entry name" value="DISEASERSIST"/>
</dbReference>
<dbReference type="Gene3D" id="3.40.50.300">
    <property type="entry name" value="P-loop containing nucleotide triphosphate hydrolases"/>
    <property type="match status" value="1"/>
</dbReference>
<dbReference type="Gene3D" id="1.25.40.10">
    <property type="entry name" value="Tetratricopeptide repeat domain"/>
    <property type="match status" value="1"/>
</dbReference>
<dbReference type="EMBL" id="JACJQU010000009">
    <property type="protein sequence ID" value="MBD2295029.1"/>
    <property type="molecule type" value="Genomic_DNA"/>
</dbReference>
<dbReference type="InterPro" id="IPR041452">
    <property type="entry name" value="APAF1_C"/>
</dbReference>
<dbReference type="Gene3D" id="1.10.10.10">
    <property type="entry name" value="Winged helix-like DNA-binding domain superfamily/Winged helix DNA-binding domain"/>
    <property type="match status" value="1"/>
</dbReference>
<keyword evidence="7" id="KW-1185">Reference proteome</keyword>
<dbReference type="Pfam" id="PF00931">
    <property type="entry name" value="NB-ARC"/>
    <property type="match status" value="1"/>
</dbReference>